<evidence type="ECO:0000313" key="2">
    <source>
        <dbReference type="EMBL" id="TNJ26727.1"/>
    </source>
</evidence>
<proteinExistence type="predicted"/>
<dbReference type="AlphaFoldDB" id="A0A4Z1T1B8"/>
<dbReference type="VEuPathDB" id="GiardiaDB:GMRT_11718"/>
<feature type="region of interest" description="Disordered" evidence="1">
    <location>
        <begin position="152"/>
        <end position="182"/>
    </location>
</feature>
<reference evidence="2 3" key="1">
    <citation type="submission" date="2019-05" db="EMBL/GenBank/DDBJ databases">
        <title>The compact genome of Giardia muris reveals important steps in the evolution of intestinal protozoan parasites.</title>
        <authorList>
            <person name="Xu F."/>
            <person name="Jimenez-Gonzalez A."/>
            <person name="Einarsson E."/>
            <person name="Astvaldsson A."/>
            <person name="Peirasmaki D."/>
            <person name="Eckmann L."/>
            <person name="Andersson J.O."/>
            <person name="Svard S.G."/>
            <person name="Jerlstrom-Hultqvist J."/>
        </authorList>
    </citation>
    <scope>NUCLEOTIDE SEQUENCE [LARGE SCALE GENOMIC DNA]</scope>
    <source>
        <strain evidence="2 3">Roberts-Thomson</strain>
    </source>
</reference>
<evidence type="ECO:0000256" key="1">
    <source>
        <dbReference type="SAM" id="MobiDB-lite"/>
    </source>
</evidence>
<keyword evidence="3" id="KW-1185">Reference proteome</keyword>
<protein>
    <submittedName>
        <fullName evidence="2">Uncharacterized protein</fullName>
    </submittedName>
</protein>
<comment type="caution">
    <text evidence="2">The sequence shown here is derived from an EMBL/GenBank/DDBJ whole genome shotgun (WGS) entry which is preliminary data.</text>
</comment>
<gene>
    <name evidence="2" type="ORF">GMRT_11718</name>
</gene>
<dbReference type="Proteomes" id="UP000315496">
    <property type="component" value="Chromosome 4"/>
</dbReference>
<organism evidence="2 3">
    <name type="scientific">Giardia muris</name>
    <dbReference type="NCBI Taxonomy" id="5742"/>
    <lineage>
        <taxon>Eukaryota</taxon>
        <taxon>Metamonada</taxon>
        <taxon>Diplomonadida</taxon>
        <taxon>Hexamitidae</taxon>
        <taxon>Giardiinae</taxon>
        <taxon>Giardia</taxon>
    </lineage>
</organism>
<accession>A0A4Z1T1B8</accession>
<dbReference type="EMBL" id="VDLU01000004">
    <property type="protein sequence ID" value="TNJ26727.1"/>
    <property type="molecule type" value="Genomic_DNA"/>
</dbReference>
<evidence type="ECO:0000313" key="3">
    <source>
        <dbReference type="Proteomes" id="UP000315496"/>
    </source>
</evidence>
<feature type="compositionally biased region" description="Basic and acidic residues" evidence="1">
    <location>
        <begin position="158"/>
        <end position="182"/>
    </location>
</feature>
<name>A0A4Z1T1B8_GIAMU</name>
<sequence length="182" mass="20050">MDSLSVAYGIFQRSYAAVREICARNGVYSSEAVTVETMNPSVFQRDIFRTPDPLPVTEYGLVQTAGTFATTALKDPRDDEFHDILSPTNEEIADAFESKRISAAEHVLVTNPALAASITQSKEQLSANDLLVKSQHCFSNLATEQQAVTYASPQVRKPAKDRFGSPVYKKDDDGCITSPRRE</sequence>